<feature type="region of interest" description="Disordered" evidence="1">
    <location>
        <begin position="1"/>
        <end position="72"/>
    </location>
</feature>
<sequence length="72" mass="7388">EHTSSSAGPTRNPSKPPTTATPKQNSTPPTSGSNIQPPSSILLARGVSQDPSRAHNKKGKKVDTPSTPMSVG</sequence>
<feature type="non-terminal residue" evidence="2">
    <location>
        <position position="1"/>
    </location>
</feature>
<keyword evidence="3" id="KW-1185">Reference proteome</keyword>
<name>A0AA35WTD5_GEOBA</name>
<gene>
    <name evidence="2" type="ORF">GBAR_LOCUS18674</name>
</gene>
<feature type="compositionally biased region" description="Polar residues" evidence="1">
    <location>
        <begin position="1"/>
        <end position="39"/>
    </location>
</feature>
<comment type="caution">
    <text evidence="2">The sequence shown here is derived from an EMBL/GenBank/DDBJ whole genome shotgun (WGS) entry which is preliminary data.</text>
</comment>
<dbReference type="AlphaFoldDB" id="A0AA35WTD5"/>
<evidence type="ECO:0000313" key="3">
    <source>
        <dbReference type="Proteomes" id="UP001174909"/>
    </source>
</evidence>
<reference evidence="2" key="1">
    <citation type="submission" date="2023-03" db="EMBL/GenBank/DDBJ databases">
        <authorList>
            <person name="Steffen K."/>
            <person name="Cardenas P."/>
        </authorList>
    </citation>
    <scope>NUCLEOTIDE SEQUENCE</scope>
</reference>
<proteinExistence type="predicted"/>
<organism evidence="2 3">
    <name type="scientific">Geodia barretti</name>
    <name type="common">Barrett's horny sponge</name>
    <dbReference type="NCBI Taxonomy" id="519541"/>
    <lineage>
        <taxon>Eukaryota</taxon>
        <taxon>Metazoa</taxon>
        <taxon>Porifera</taxon>
        <taxon>Demospongiae</taxon>
        <taxon>Heteroscleromorpha</taxon>
        <taxon>Tetractinellida</taxon>
        <taxon>Astrophorina</taxon>
        <taxon>Geodiidae</taxon>
        <taxon>Geodia</taxon>
    </lineage>
</organism>
<dbReference type="Proteomes" id="UP001174909">
    <property type="component" value="Unassembled WGS sequence"/>
</dbReference>
<evidence type="ECO:0000256" key="1">
    <source>
        <dbReference type="SAM" id="MobiDB-lite"/>
    </source>
</evidence>
<evidence type="ECO:0000313" key="2">
    <source>
        <dbReference type="EMBL" id="CAI8033098.1"/>
    </source>
</evidence>
<dbReference type="EMBL" id="CASHTH010002642">
    <property type="protein sequence ID" value="CAI8033098.1"/>
    <property type="molecule type" value="Genomic_DNA"/>
</dbReference>
<accession>A0AA35WTD5</accession>
<protein>
    <submittedName>
        <fullName evidence="2">Uncharacterized protein</fullName>
    </submittedName>
</protein>
<feature type="non-terminal residue" evidence="2">
    <location>
        <position position="72"/>
    </location>
</feature>